<accession>A0A397U4Z8</accession>
<dbReference type="PROSITE" id="PS50002">
    <property type="entry name" value="SH3"/>
    <property type="match status" value="1"/>
</dbReference>
<dbReference type="SMART" id="SM00326">
    <property type="entry name" value="SH3"/>
    <property type="match status" value="1"/>
</dbReference>
<reference evidence="4 5" key="1">
    <citation type="submission" date="2018-06" db="EMBL/GenBank/DDBJ databases">
        <title>Comparative genomics reveals the genomic features of Rhizophagus irregularis, R. cerebriforme, R. diaphanum and Gigaspora rosea, and their symbiotic lifestyle signature.</title>
        <authorList>
            <person name="Morin E."/>
            <person name="San Clemente H."/>
            <person name="Chen E.C.H."/>
            <person name="De La Providencia I."/>
            <person name="Hainaut M."/>
            <person name="Kuo A."/>
            <person name="Kohler A."/>
            <person name="Murat C."/>
            <person name="Tang N."/>
            <person name="Roy S."/>
            <person name="Loubradou J."/>
            <person name="Henrissat B."/>
            <person name="Grigoriev I.V."/>
            <person name="Corradi N."/>
            <person name="Roux C."/>
            <person name="Martin F.M."/>
        </authorList>
    </citation>
    <scope>NUCLEOTIDE SEQUENCE [LARGE SCALE GENOMIC DNA]</scope>
    <source>
        <strain evidence="4 5">DAOM 194757</strain>
    </source>
</reference>
<keyword evidence="5" id="KW-1185">Reference proteome</keyword>
<organism evidence="4 5">
    <name type="scientific">Gigaspora rosea</name>
    <dbReference type="NCBI Taxonomy" id="44941"/>
    <lineage>
        <taxon>Eukaryota</taxon>
        <taxon>Fungi</taxon>
        <taxon>Fungi incertae sedis</taxon>
        <taxon>Mucoromycota</taxon>
        <taxon>Glomeromycotina</taxon>
        <taxon>Glomeromycetes</taxon>
        <taxon>Diversisporales</taxon>
        <taxon>Gigasporaceae</taxon>
        <taxon>Gigaspora</taxon>
    </lineage>
</organism>
<keyword evidence="1 2" id="KW-0728">SH3 domain</keyword>
<dbReference type="EMBL" id="QKWP01002804">
    <property type="protein sequence ID" value="RIB02126.1"/>
    <property type="molecule type" value="Genomic_DNA"/>
</dbReference>
<proteinExistence type="predicted"/>
<dbReference type="AlphaFoldDB" id="A0A397U4Z8"/>
<evidence type="ECO:0000259" key="3">
    <source>
        <dbReference type="PROSITE" id="PS50002"/>
    </source>
</evidence>
<dbReference type="SUPFAM" id="SSF50044">
    <property type="entry name" value="SH3-domain"/>
    <property type="match status" value="1"/>
</dbReference>
<name>A0A397U4Z8_9GLOM</name>
<feature type="domain" description="SH3" evidence="3">
    <location>
        <begin position="44"/>
        <end position="100"/>
    </location>
</feature>
<dbReference type="InterPro" id="IPR036028">
    <property type="entry name" value="SH3-like_dom_sf"/>
</dbReference>
<gene>
    <name evidence="4" type="ORF">C2G38_2228698</name>
</gene>
<dbReference type="PRINTS" id="PR00452">
    <property type="entry name" value="SH3DOMAIN"/>
</dbReference>
<protein>
    <recommendedName>
        <fullName evidence="3">SH3 domain-containing protein</fullName>
    </recommendedName>
</protein>
<dbReference type="Pfam" id="PF14604">
    <property type="entry name" value="SH3_9"/>
    <property type="match status" value="1"/>
</dbReference>
<evidence type="ECO:0000256" key="1">
    <source>
        <dbReference type="ARBA" id="ARBA00022443"/>
    </source>
</evidence>
<evidence type="ECO:0000313" key="4">
    <source>
        <dbReference type="EMBL" id="RIB02126.1"/>
    </source>
</evidence>
<comment type="caution">
    <text evidence="4">The sequence shown here is derived from an EMBL/GenBank/DDBJ whole genome shotgun (WGS) entry which is preliminary data.</text>
</comment>
<evidence type="ECO:0000256" key="2">
    <source>
        <dbReference type="PROSITE-ProRule" id="PRU00192"/>
    </source>
</evidence>
<dbReference type="Gene3D" id="2.30.30.40">
    <property type="entry name" value="SH3 Domains"/>
    <property type="match status" value="1"/>
</dbReference>
<evidence type="ECO:0000313" key="5">
    <source>
        <dbReference type="Proteomes" id="UP000266673"/>
    </source>
</evidence>
<dbReference type="OrthoDB" id="19092at2759"/>
<sequence length="100" mass="11063">MTNQPTLNPFDFGTQRAMTNSPTLNLIDFGTQNATTNLSTLNSSESNTIIALYDFVANDMDELNFRAGDELVLKQRSLNNGWLDTAVNVVTGLVPENYFV</sequence>
<dbReference type="Proteomes" id="UP000266673">
    <property type="component" value="Unassembled WGS sequence"/>
</dbReference>
<dbReference type="InterPro" id="IPR001452">
    <property type="entry name" value="SH3_domain"/>
</dbReference>